<gene>
    <name evidence="7" type="ORF">F0245_25240</name>
</gene>
<reference evidence="7 8" key="1">
    <citation type="submission" date="2019-09" db="EMBL/GenBank/DDBJ databases">
        <title>Draft genome sequencing and comparative genomics of hatchery-associated Vibrios.</title>
        <authorList>
            <person name="Kehlet-Delgado H."/>
            <person name="Mueller R.S."/>
        </authorList>
    </citation>
    <scope>NUCLEOTIDE SEQUENCE [LARGE SCALE GENOMIC DNA]</scope>
    <source>
        <strain evidence="7 8">00-90-10</strain>
    </source>
</reference>
<protein>
    <submittedName>
        <fullName evidence="7">GlyGly-CTERM sorting domain-containing protein</fullName>
    </submittedName>
</protein>
<dbReference type="AlphaFoldDB" id="A0A7Y3YTY3"/>
<proteinExistence type="predicted"/>
<keyword evidence="4" id="KW-0106">Calcium</keyword>
<keyword evidence="6" id="KW-1133">Transmembrane helix</keyword>
<dbReference type="NCBIfam" id="TIGR03501">
    <property type="entry name" value="GlyGly_CTERM"/>
    <property type="match status" value="1"/>
</dbReference>
<dbReference type="EMBL" id="VTXW01000083">
    <property type="protein sequence ID" value="NOH36572.1"/>
    <property type="molecule type" value="Genomic_DNA"/>
</dbReference>
<dbReference type="InterPro" id="IPR059100">
    <property type="entry name" value="TSP3_bac"/>
</dbReference>
<evidence type="ECO:0000256" key="4">
    <source>
        <dbReference type="ARBA" id="ARBA00022837"/>
    </source>
</evidence>
<evidence type="ECO:0000256" key="3">
    <source>
        <dbReference type="ARBA" id="ARBA00022729"/>
    </source>
</evidence>
<keyword evidence="6" id="KW-0812">Transmembrane</keyword>
<feature type="transmembrane region" description="Helical" evidence="6">
    <location>
        <begin position="95"/>
        <end position="113"/>
    </location>
</feature>
<name>A0A7Y3YTY3_9VIBR</name>
<evidence type="ECO:0000256" key="6">
    <source>
        <dbReference type="SAM" id="Phobius"/>
    </source>
</evidence>
<sequence length="117" mass="12110">MPDGVEFLEGTDPNDATDFSGADSDGDGVPDSIELLEGTDPNDEGSVKNSDGGSLPDYVERQQGLNPQDISDDPLSTDGEGSTANNVVVGKSGGSMSLFTMCLLALFAAIRLVKVNK</sequence>
<keyword evidence="3" id="KW-0732">Signal</keyword>
<evidence type="ECO:0000256" key="2">
    <source>
        <dbReference type="ARBA" id="ARBA00022525"/>
    </source>
</evidence>
<evidence type="ECO:0000313" key="7">
    <source>
        <dbReference type="EMBL" id="NOH36572.1"/>
    </source>
</evidence>
<organism evidence="7 8">
    <name type="scientific">Vibrio chagasii</name>
    <dbReference type="NCBI Taxonomy" id="170679"/>
    <lineage>
        <taxon>Bacteria</taxon>
        <taxon>Pseudomonadati</taxon>
        <taxon>Pseudomonadota</taxon>
        <taxon>Gammaproteobacteria</taxon>
        <taxon>Vibrionales</taxon>
        <taxon>Vibrionaceae</taxon>
        <taxon>Vibrio</taxon>
    </lineage>
</organism>
<evidence type="ECO:0000256" key="5">
    <source>
        <dbReference type="SAM" id="MobiDB-lite"/>
    </source>
</evidence>
<accession>A0A7Y3YTY3</accession>
<comment type="subcellular location">
    <subcellularLocation>
        <location evidence="1">Secreted</location>
    </subcellularLocation>
</comment>
<comment type="caution">
    <text evidence="7">The sequence shown here is derived from an EMBL/GenBank/DDBJ whole genome shotgun (WGS) entry which is preliminary data.</text>
</comment>
<evidence type="ECO:0000256" key="1">
    <source>
        <dbReference type="ARBA" id="ARBA00004613"/>
    </source>
</evidence>
<keyword evidence="6" id="KW-0472">Membrane</keyword>
<feature type="region of interest" description="Disordered" evidence="5">
    <location>
        <begin position="1"/>
        <end position="86"/>
    </location>
</feature>
<dbReference type="Proteomes" id="UP000525336">
    <property type="component" value="Unassembled WGS sequence"/>
</dbReference>
<evidence type="ECO:0000313" key="8">
    <source>
        <dbReference type="Proteomes" id="UP000525336"/>
    </source>
</evidence>
<keyword evidence="2" id="KW-0964">Secreted</keyword>
<dbReference type="Pfam" id="PF18884">
    <property type="entry name" value="TSP3_bac"/>
    <property type="match status" value="2"/>
</dbReference>
<dbReference type="InterPro" id="IPR020008">
    <property type="entry name" value="GlyGly_CTERM"/>
</dbReference>